<sequence>MCVSCVLQLVPFFVGGIMTLCGSVLDYYLDRVLGVLIQSGWFLYLGILLTIAVDRFLVFFKPFEFTSCALVLLIMSWFMFIFNAILFSFPGFGITYESLYLWDYTDDNGSLIVSNIEGYFDSFILVTIFVLYLMVLYKLVKLRTLSTVQSNFLHVEIRMFSVAVITFVYETFFVVVSFWVLPLFEDSDSLKITDNLGCWNVVCFLRLLSS</sequence>
<comment type="caution">
    <text evidence="2">The sequence shown here is derived from an EMBL/GenBank/DDBJ whole genome shotgun (WGS) entry which is preliminary data.</text>
</comment>
<keyword evidence="1" id="KW-1133">Transmembrane helix</keyword>
<evidence type="ECO:0000256" key="1">
    <source>
        <dbReference type="SAM" id="Phobius"/>
    </source>
</evidence>
<evidence type="ECO:0008006" key="4">
    <source>
        <dbReference type="Google" id="ProtNLM"/>
    </source>
</evidence>
<feature type="transmembrane region" description="Helical" evidence="1">
    <location>
        <begin position="41"/>
        <end position="58"/>
    </location>
</feature>
<dbReference type="Proteomes" id="UP000298663">
    <property type="component" value="Unassembled WGS sequence"/>
</dbReference>
<evidence type="ECO:0000313" key="2">
    <source>
        <dbReference type="EMBL" id="TKR69653.1"/>
    </source>
</evidence>
<dbReference type="AlphaFoldDB" id="A0A4U5MKK9"/>
<dbReference type="EMBL" id="AZBU02000007">
    <property type="protein sequence ID" value="TKR69653.1"/>
    <property type="molecule type" value="Genomic_DNA"/>
</dbReference>
<feature type="transmembrane region" description="Helical" evidence="1">
    <location>
        <begin position="7"/>
        <end position="29"/>
    </location>
</feature>
<keyword evidence="1" id="KW-0812">Transmembrane</keyword>
<reference evidence="2 3" key="2">
    <citation type="journal article" date="2019" name="G3 (Bethesda)">
        <title>Hybrid Assembly of the Genome of the Entomopathogenic Nematode Steinernema carpocapsae Identifies the X-Chromosome.</title>
        <authorList>
            <person name="Serra L."/>
            <person name="Macchietto M."/>
            <person name="Macias-Munoz A."/>
            <person name="McGill C.J."/>
            <person name="Rodriguez I.M."/>
            <person name="Rodriguez B."/>
            <person name="Murad R."/>
            <person name="Mortazavi A."/>
        </authorList>
    </citation>
    <scope>NUCLEOTIDE SEQUENCE [LARGE SCALE GENOMIC DNA]</scope>
    <source>
        <strain evidence="2 3">ALL</strain>
    </source>
</reference>
<evidence type="ECO:0000313" key="3">
    <source>
        <dbReference type="Proteomes" id="UP000298663"/>
    </source>
</evidence>
<keyword evidence="1" id="KW-0472">Membrane</keyword>
<feature type="transmembrane region" description="Helical" evidence="1">
    <location>
        <begin position="70"/>
        <end position="96"/>
    </location>
</feature>
<dbReference type="SUPFAM" id="SSF81321">
    <property type="entry name" value="Family A G protein-coupled receptor-like"/>
    <property type="match status" value="1"/>
</dbReference>
<feature type="transmembrane region" description="Helical" evidence="1">
    <location>
        <begin position="160"/>
        <end position="181"/>
    </location>
</feature>
<reference evidence="2 3" key="1">
    <citation type="journal article" date="2015" name="Genome Biol.">
        <title>Comparative genomics of Steinernema reveals deeply conserved gene regulatory networks.</title>
        <authorList>
            <person name="Dillman A.R."/>
            <person name="Macchietto M."/>
            <person name="Porter C.F."/>
            <person name="Rogers A."/>
            <person name="Williams B."/>
            <person name="Antoshechkin I."/>
            <person name="Lee M.M."/>
            <person name="Goodwin Z."/>
            <person name="Lu X."/>
            <person name="Lewis E.E."/>
            <person name="Goodrich-Blair H."/>
            <person name="Stock S.P."/>
            <person name="Adams B.J."/>
            <person name="Sternberg P.W."/>
            <person name="Mortazavi A."/>
        </authorList>
    </citation>
    <scope>NUCLEOTIDE SEQUENCE [LARGE SCALE GENOMIC DNA]</scope>
    <source>
        <strain evidence="2 3">ALL</strain>
    </source>
</reference>
<feature type="transmembrane region" description="Helical" evidence="1">
    <location>
        <begin position="116"/>
        <end position="140"/>
    </location>
</feature>
<keyword evidence="3" id="KW-1185">Reference proteome</keyword>
<accession>A0A4U5MKK9</accession>
<organism evidence="2 3">
    <name type="scientific">Steinernema carpocapsae</name>
    <name type="common">Entomopathogenic nematode</name>
    <dbReference type="NCBI Taxonomy" id="34508"/>
    <lineage>
        <taxon>Eukaryota</taxon>
        <taxon>Metazoa</taxon>
        <taxon>Ecdysozoa</taxon>
        <taxon>Nematoda</taxon>
        <taxon>Chromadorea</taxon>
        <taxon>Rhabditida</taxon>
        <taxon>Tylenchina</taxon>
        <taxon>Panagrolaimomorpha</taxon>
        <taxon>Strongyloidoidea</taxon>
        <taxon>Steinernematidae</taxon>
        <taxon>Steinernema</taxon>
    </lineage>
</organism>
<protein>
    <recommendedName>
        <fullName evidence="4">7TM GPCR serpentine receptor class x (Srx) domain-containing protein</fullName>
    </recommendedName>
</protein>
<name>A0A4U5MKK9_STECR</name>
<proteinExistence type="predicted"/>
<gene>
    <name evidence="2" type="ORF">L596_021786</name>
</gene>